<dbReference type="InterPro" id="IPR008523">
    <property type="entry name" value="DUF805"/>
</dbReference>
<feature type="transmembrane region" description="Helical" evidence="2">
    <location>
        <begin position="130"/>
        <end position="153"/>
    </location>
</feature>
<evidence type="ECO:0000256" key="2">
    <source>
        <dbReference type="SAM" id="Phobius"/>
    </source>
</evidence>
<keyword evidence="2" id="KW-0472">Membrane</keyword>
<evidence type="ECO:0000256" key="1">
    <source>
        <dbReference type="SAM" id="MobiDB-lite"/>
    </source>
</evidence>
<keyword evidence="4" id="KW-1185">Reference proteome</keyword>
<dbReference type="Proteomes" id="UP000886476">
    <property type="component" value="Unassembled WGS sequence"/>
</dbReference>
<reference evidence="3" key="1">
    <citation type="submission" date="2020-05" db="EMBL/GenBank/DDBJ databases">
        <title>Nod-independent and nitrogen-fixing Bradyrhizobium aeschynomene sp. nov. isolated from nodules of Aeschynomene indica.</title>
        <authorList>
            <person name="Zhang Z."/>
        </authorList>
    </citation>
    <scope>NUCLEOTIDE SEQUENCE</scope>
    <source>
        <strain evidence="3">83012</strain>
    </source>
</reference>
<name>A0ABX2CH35_9BRAD</name>
<feature type="transmembrane region" description="Helical" evidence="2">
    <location>
        <begin position="74"/>
        <end position="96"/>
    </location>
</feature>
<keyword evidence="2" id="KW-1133">Transmembrane helix</keyword>
<dbReference type="EMBL" id="JABFDN010000004">
    <property type="protein sequence ID" value="NPU66582.1"/>
    <property type="molecule type" value="Genomic_DNA"/>
</dbReference>
<dbReference type="Pfam" id="PF05656">
    <property type="entry name" value="DUF805"/>
    <property type="match status" value="1"/>
</dbReference>
<feature type="region of interest" description="Disordered" evidence="1">
    <location>
        <begin position="164"/>
        <end position="221"/>
    </location>
</feature>
<keyword evidence="2" id="KW-0812">Transmembrane</keyword>
<feature type="transmembrane region" description="Helical" evidence="2">
    <location>
        <begin position="43"/>
        <end position="62"/>
    </location>
</feature>
<sequence>MDWIWFLFRFDDRINRAKLWLSLLVIFGWMLLAAALMAGVSKLLGGTAAASFNLTSIFAVLDPDTYRGLARADVVRSAVHVVLTPVFAWVFAAGAVKRLHDRDKSGWWTVPMFVVPGLVDQFADRLPGTVLPMILGAIAALLSLWGFIELYCLAGDPWTNRFGPNPLPKTRPGGQRSGPPRAGWDQHQELEFTPQVASPPLAEAAIGSTSPPANGHDKRRA</sequence>
<gene>
    <name evidence="3" type="ORF">HL667_16380</name>
</gene>
<dbReference type="PANTHER" id="PTHR34980:SF3">
    <property type="entry name" value="BLR8105 PROTEIN"/>
    <property type="match status" value="1"/>
</dbReference>
<dbReference type="RefSeq" id="WP_172111642.1">
    <property type="nucleotide sequence ID" value="NZ_JABFDN010000004.1"/>
</dbReference>
<feature type="transmembrane region" description="Helical" evidence="2">
    <location>
        <begin position="19"/>
        <end position="37"/>
    </location>
</feature>
<evidence type="ECO:0000313" key="4">
    <source>
        <dbReference type="Proteomes" id="UP000886476"/>
    </source>
</evidence>
<dbReference type="PANTHER" id="PTHR34980">
    <property type="entry name" value="INNER MEMBRANE PROTEIN-RELATED-RELATED"/>
    <property type="match status" value="1"/>
</dbReference>
<organism evidence="3 4">
    <name type="scientific">Bradyrhizobium aeschynomenes</name>
    <dbReference type="NCBI Taxonomy" id="2734909"/>
    <lineage>
        <taxon>Bacteria</taxon>
        <taxon>Pseudomonadati</taxon>
        <taxon>Pseudomonadota</taxon>
        <taxon>Alphaproteobacteria</taxon>
        <taxon>Hyphomicrobiales</taxon>
        <taxon>Nitrobacteraceae</taxon>
        <taxon>Bradyrhizobium</taxon>
    </lineage>
</organism>
<comment type="caution">
    <text evidence="3">The sequence shown here is derived from an EMBL/GenBank/DDBJ whole genome shotgun (WGS) entry which is preliminary data.</text>
</comment>
<proteinExistence type="predicted"/>
<accession>A0ABX2CH35</accession>
<evidence type="ECO:0000313" key="3">
    <source>
        <dbReference type="EMBL" id="NPU66582.1"/>
    </source>
</evidence>
<protein>
    <submittedName>
        <fullName evidence="3">DUF805 domain-containing protein</fullName>
    </submittedName>
</protein>